<name>A0ABU2ZL36_9SPHN</name>
<organism evidence="1 2">
    <name type="scientific">Croceicoccus esteveae</name>
    <dbReference type="NCBI Taxonomy" id="3075597"/>
    <lineage>
        <taxon>Bacteria</taxon>
        <taxon>Pseudomonadati</taxon>
        <taxon>Pseudomonadota</taxon>
        <taxon>Alphaproteobacteria</taxon>
        <taxon>Sphingomonadales</taxon>
        <taxon>Erythrobacteraceae</taxon>
        <taxon>Croceicoccus</taxon>
    </lineage>
</organism>
<dbReference type="EMBL" id="JAVRHS010000017">
    <property type="protein sequence ID" value="MDT0577095.1"/>
    <property type="molecule type" value="Genomic_DNA"/>
</dbReference>
<dbReference type="InterPro" id="IPR050275">
    <property type="entry name" value="PGM_Phosphatase"/>
</dbReference>
<dbReference type="Gene3D" id="3.40.50.1240">
    <property type="entry name" value="Phosphoglycerate mutase-like"/>
    <property type="match status" value="1"/>
</dbReference>
<accession>A0ABU2ZL36</accession>
<sequence>MALVFLRHGEPLIAPGICYGRSDIGARELSEAQLCEIIGTVPDTLYRIDTSPLSRCLMLAERLAERLMLPLQIDPRLQEIDFGRWEGCKWDDIPRNELDEWAADVTGASPHGGESVNDMTTRVRSYLDEPLHGEADILAVTHMGVVRCAHAALGYEGALEMRLDYTQTMTFGPHPSFLRADRGPTR</sequence>
<dbReference type="PANTHER" id="PTHR48100">
    <property type="entry name" value="BROAD-SPECIFICITY PHOSPHATASE YOR283W-RELATED"/>
    <property type="match status" value="1"/>
</dbReference>
<proteinExistence type="predicted"/>
<evidence type="ECO:0000313" key="1">
    <source>
        <dbReference type="EMBL" id="MDT0577095.1"/>
    </source>
</evidence>
<dbReference type="InterPro" id="IPR013078">
    <property type="entry name" value="His_Pase_superF_clade-1"/>
</dbReference>
<dbReference type="RefSeq" id="WP_311341670.1">
    <property type="nucleotide sequence ID" value="NZ_JAVRHS010000017.1"/>
</dbReference>
<comment type="caution">
    <text evidence="1">The sequence shown here is derived from an EMBL/GenBank/DDBJ whole genome shotgun (WGS) entry which is preliminary data.</text>
</comment>
<evidence type="ECO:0000313" key="2">
    <source>
        <dbReference type="Proteomes" id="UP001259803"/>
    </source>
</evidence>
<dbReference type="InterPro" id="IPR029033">
    <property type="entry name" value="His_PPase_superfam"/>
</dbReference>
<reference evidence="1 2" key="1">
    <citation type="submission" date="2023-09" db="EMBL/GenBank/DDBJ databases">
        <authorList>
            <person name="Rey-Velasco X."/>
        </authorList>
    </citation>
    <scope>NUCLEOTIDE SEQUENCE [LARGE SCALE GENOMIC DNA]</scope>
    <source>
        <strain evidence="1 2">F390</strain>
    </source>
</reference>
<dbReference type="SMART" id="SM00855">
    <property type="entry name" value="PGAM"/>
    <property type="match status" value="1"/>
</dbReference>
<dbReference type="CDD" id="cd07067">
    <property type="entry name" value="HP_PGM_like"/>
    <property type="match status" value="1"/>
</dbReference>
<gene>
    <name evidence="1" type="ORF">RM533_13060</name>
</gene>
<keyword evidence="2" id="KW-1185">Reference proteome</keyword>
<dbReference type="Proteomes" id="UP001259803">
    <property type="component" value="Unassembled WGS sequence"/>
</dbReference>
<dbReference type="SUPFAM" id="SSF53254">
    <property type="entry name" value="Phosphoglycerate mutase-like"/>
    <property type="match status" value="1"/>
</dbReference>
<protein>
    <submittedName>
        <fullName evidence="1">Histidine phosphatase family protein</fullName>
    </submittedName>
</protein>
<dbReference type="Pfam" id="PF00300">
    <property type="entry name" value="His_Phos_1"/>
    <property type="match status" value="1"/>
</dbReference>